<dbReference type="AlphaFoldDB" id="A0A7X9RW66"/>
<gene>
    <name evidence="2" type="ORF">HHU12_17790</name>
</gene>
<feature type="signal peptide" evidence="1">
    <location>
        <begin position="1"/>
        <end position="21"/>
    </location>
</feature>
<dbReference type="PROSITE" id="PS51257">
    <property type="entry name" value="PROKAR_LIPOPROTEIN"/>
    <property type="match status" value="1"/>
</dbReference>
<dbReference type="EMBL" id="JABANE010000049">
    <property type="protein sequence ID" value="NME69833.1"/>
    <property type="molecule type" value="Genomic_DNA"/>
</dbReference>
<comment type="caution">
    <text evidence="2">The sequence shown here is derived from an EMBL/GenBank/DDBJ whole genome shotgun (WGS) entry which is preliminary data.</text>
</comment>
<keyword evidence="3" id="KW-1185">Reference proteome</keyword>
<proteinExistence type="predicted"/>
<feature type="chain" id="PRO_5030864206" description="DUF4625 domain-containing protein" evidence="1">
    <location>
        <begin position="22"/>
        <end position="142"/>
    </location>
</feature>
<evidence type="ECO:0000313" key="2">
    <source>
        <dbReference type="EMBL" id="NME69833.1"/>
    </source>
</evidence>
<name>A0A7X9RW66_9BACT</name>
<evidence type="ECO:0008006" key="4">
    <source>
        <dbReference type="Google" id="ProtNLM"/>
    </source>
</evidence>
<evidence type="ECO:0000313" key="3">
    <source>
        <dbReference type="Proteomes" id="UP000576082"/>
    </source>
</evidence>
<protein>
    <recommendedName>
        <fullName evidence="4">DUF4625 domain-containing protein</fullName>
    </recommendedName>
</protein>
<accession>A0A7X9RW66</accession>
<dbReference type="Proteomes" id="UP000576082">
    <property type="component" value="Unassembled WGS sequence"/>
</dbReference>
<reference evidence="2 3" key="1">
    <citation type="submission" date="2020-04" db="EMBL/GenBank/DDBJ databases">
        <title>Flammeovirga sp. SR4, a novel species isolated from seawater.</title>
        <authorList>
            <person name="Wang X."/>
        </authorList>
    </citation>
    <scope>NUCLEOTIDE SEQUENCE [LARGE SCALE GENOMIC DNA]</scope>
    <source>
        <strain evidence="2 3">ATCC 23126</strain>
    </source>
</reference>
<evidence type="ECO:0000256" key="1">
    <source>
        <dbReference type="SAM" id="SignalP"/>
    </source>
</evidence>
<keyword evidence="1" id="KW-0732">Signal</keyword>
<organism evidence="2 3">
    <name type="scientific">Flammeovirga aprica JL-4</name>
    <dbReference type="NCBI Taxonomy" id="694437"/>
    <lineage>
        <taxon>Bacteria</taxon>
        <taxon>Pseudomonadati</taxon>
        <taxon>Bacteroidota</taxon>
        <taxon>Cytophagia</taxon>
        <taxon>Cytophagales</taxon>
        <taxon>Flammeovirgaceae</taxon>
        <taxon>Flammeovirga</taxon>
    </lineage>
</organism>
<sequence length="142" mass="15996">MNLSVKLILVSLFLSSLFSCSTTNDELFPETFEVNQLPQIDPIVSQHFINVSLVPNGPICDKEIMANVEIIDSQGNAHNQVVVAKNGIIDFTYDKKASGNYSVVFKDFETNQLMGSVSFYLSDIDMNKDYYLKTIEYSNCNF</sequence>
<dbReference type="RefSeq" id="WP_169658089.1">
    <property type="nucleotide sequence ID" value="NZ_JABANE010000049.1"/>
</dbReference>